<dbReference type="PANTHER" id="PTHR33376:SF7">
    <property type="entry name" value="C4-DICARBOXYLATE-BINDING PROTEIN DCTB"/>
    <property type="match status" value="1"/>
</dbReference>
<reference evidence="5 6" key="1">
    <citation type="journal article" date="2013" name="ISME J.">
        <title>Comparative genomics of pathogenic lineages of Vibrio nigripulchritudo identifies virulence-associated traits.</title>
        <authorList>
            <person name="Goudenege D."/>
            <person name="Labreuche Y."/>
            <person name="Krin E."/>
            <person name="Ansquer D."/>
            <person name="Mangenot S."/>
            <person name="Calteau A."/>
            <person name="Medigue C."/>
            <person name="Mazel D."/>
            <person name="Polz M.F."/>
            <person name="Le Roux F."/>
        </authorList>
    </citation>
    <scope>NUCLEOTIDE SEQUENCE [LARGE SCALE GENOMIC DNA]</scope>
    <source>
        <strain evidence="5 6">SOn1</strain>
    </source>
</reference>
<dbReference type="NCBIfam" id="NF037995">
    <property type="entry name" value="TRAP_S1"/>
    <property type="match status" value="1"/>
</dbReference>
<gene>
    <name evidence="5" type="ORF">VIBNISOn1_p0037</name>
</gene>
<evidence type="ECO:0000313" key="5">
    <source>
        <dbReference type="EMBL" id="CCO50200.1"/>
    </source>
</evidence>
<name>A0AAV2VZK6_9VIBR</name>
<evidence type="ECO:0000256" key="3">
    <source>
        <dbReference type="ARBA" id="ARBA00022729"/>
    </source>
</evidence>
<protein>
    <submittedName>
        <fullName evidence="5">TRAP dicarboxylate transporter, DctP subunit</fullName>
    </submittedName>
</protein>
<dbReference type="GO" id="GO:0030288">
    <property type="term" value="C:outer membrane-bounded periplasmic space"/>
    <property type="evidence" value="ECO:0007669"/>
    <property type="project" value="InterPro"/>
</dbReference>
<feature type="signal peptide" evidence="4">
    <location>
        <begin position="1"/>
        <end position="22"/>
    </location>
</feature>
<dbReference type="RefSeq" id="WP_022614070.1">
    <property type="nucleotide sequence ID" value="NZ_LK391966.1"/>
</dbReference>
<dbReference type="InterPro" id="IPR004682">
    <property type="entry name" value="TRAP_DctP"/>
</dbReference>
<organism evidence="5 6">
    <name type="scientific">Vibrio nigripulchritudo SOn1</name>
    <dbReference type="NCBI Taxonomy" id="1238450"/>
    <lineage>
        <taxon>Bacteria</taxon>
        <taxon>Pseudomonadati</taxon>
        <taxon>Pseudomonadota</taxon>
        <taxon>Gammaproteobacteria</taxon>
        <taxon>Vibrionales</taxon>
        <taxon>Vibrionaceae</taxon>
        <taxon>Vibrio</taxon>
    </lineage>
</organism>
<sequence length="336" mass="37711">MKIKLAMSVLGLMLIASTASYAETIRFATTLPNADNPETVAMKAFKKYVEFHSNKDLKVQLFQGTVGGDREILESVTQNVFQINANTDAAFTSFYPKVQFFSIPYLFDSPTIALDFMRNSAVMKNLAEDMEKTTNLKIIDYAYDGFRSFVNNKREIKTPEDMKGLKIRSMESPVMMKMISSLGAAPTPVPFPESAMAIRQGVVDGGENPPPTIINGGWADVIKYMSLDEHIFSGLFVVVNKNWFNSLSENNKKIVKDGLALYSSIMISGKGQNYLNDIDKITEKGVKLHITTPQEKAEFREVAQKSVIDYLNEKLGKEFIDDVLKQVEESKSRVYK</sequence>
<dbReference type="Gene3D" id="3.40.190.170">
    <property type="entry name" value="Bacterial extracellular solute-binding protein, family 7"/>
    <property type="match status" value="1"/>
</dbReference>
<proteinExistence type="inferred from homology"/>
<dbReference type="Pfam" id="PF03480">
    <property type="entry name" value="DctP"/>
    <property type="match status" value="1"/>
</dbReference>
<comment type="similarity">
    <text evidence="1">Belongs to the bacterial solute-binding protein 7 family.</text>
</comment>
<dbReference type="PIRSF" id="PIRSF006470">
    <property type="entry name" value="DctB"/>
    <property type="match status" value="1"/>
</dbReference>
<feature type="chain" id="PRO_5043763600" evidence="4">
    <location>
        <begin position="23"/>
        <end position="336"/>
    </location>
</feature>
<dbReference type="InterPro" id="IPR038404">
    <property type="entry name" value="TRAP_DctP_sf"/>
</dbReference>
<dbReference type="NCBIfam" id="TIGR00787">
    <property type="entry name" value="dctP"/>
    <property type="match status" value="1"/>
</dbReference>
<dbReference type="CDD" id="cd13603">
    <property type="entry name" value="PBP2_TRAP_Siap_TeaA_like"/>
    <property type="match status" value="1"/>
</dbReference>
<dbReference type="PANTHER" id="PTHR33376">
    <property type="match status" value="1"/>
</dbReference>
<dbReference type="EMBL" id="CAOF01000199">
    <property type="protein sequence ID" value="CCO50200.1"/>
    <property type="molecule type" value="Genomic_DNA"/>
</dbReference>
<dbReference type="GO" id="GO:0055085">
    <property type="term" value="P:transmembrane transport"/>
    <property type="evidence" value="ECO:0007669"/>
    <property type="project" value="InterPro"/>
</dbReference>
<keyword evidence="2" id="KW-0813">Transport</keyword>
<evidence type="ECO:0000256" key="2">
    <source>
        <dbReference type="ARBA" id="ARBA00022448"/>
    </source>
</evidence>
<dbReference type="InterPro" id="IPR018389">
    <property type="entry name" value="DctP_fam"/>
</dbReference>
<accession>A0AAV2VZK6</accession>
<evidence type="ECO:0000313" key="6">
    <source>
        <dbReference type="Proteomes" id="UP000018211"/>
    </source>
</evidence>
<evidence type="ECO:0000256" key="4">
    <source>
        <dbReference type="SAM" id="SignalP"/>
    </source>
</evidence>
<dbReference type="AlphaFoldDB" id="A0AAV2VZK6"/>
<keyword evidence="3 4" id="KW-0732">Signal</keyword>
<evidence type="ECO:0000256" key="1">
    <source>
        <dbReference type="ARBA" id="ARBA00009023"/>
    </source>
</evidence>
<comment type="caution">
    <text evidence="5">The sequence shown here is derived from an EMBL/GenBank/DDBJ whole genome shotgun (WGS) entry which is preliminary data.</text>
</comment>
<dbReference type="Proteomes" id="UP000018211">
    <property type="component" value="Unassembled WGS sequence"/>
</dbReference>